<organism evidence="1 2">
    <name type="scientific">Thermococcus sibiricus</name>
    <dbReference type="NCBI Taxonomy" id="172049"/>
    <lineage>
        <taxon>Archaea</taxon>
        <taxon>Methanobacteriati</taxon>
        <taxon>Methanobacteriota</taxon>
        <taxon>Thermococci</taxon>
        <taxon>Thermococcales</taxon>
        <taxon>Thermococcaceae</taxon>
        <taxon>Thermococcus</taxon>
    </lineage>
</organism>
<accession>A0A101EMB9</accession>
<proteinExistence type="predicted"/>
<dbReference type="EMBL" id="LGFD01000010">
    <property type="protein sequence ID" value="KUK18018.1"/>
    <property type="molecule type" value="Genomic_DNA"/>
</dbReference>
<dbReference type="PATRIC" id="fig|172049.5.peg.1518"/>
<protein>
    <submittedName>
        <fullName evidence="1">Uncharacterized protein</fullName>
    </submittedName>
</protein>
<dbReference type="AlphaFoldDB" id="A0A101EMB9"/>
<evidence type="ECO:0000313" key="1">
    <source>
        <dbReference type="EMBL" id="KUK18018.1"/>
    </source>
</evidence>
<dbReference type="Proteomes" id="UP000053911">
    <property type="component" value="Unassembled WGS sequence"/>
</dbReference>
<reference evidence="2" key="1">
    <citation type="journal article" date="2015" name="MBio">
        <title>Genome-Resolved Metagenomic Analysis Reveals Roles for Candidate Phyla and Other Microbial Community Members in Biogeochemical Transformations in Oil Reservoirs.</title>
        <authorList>
            <person name="Hu P."/>
            <person name="Tom L."/>
            <person name="Singh A."/>
            <person name="Thomas B.C."/>
            <person name="Baker B.J."/>
            <person name="Piceno Y.M."/>
            <person name="Andersen G.L."/>
            <person name="Banfield J.F."/>
        </authorList>
    </citation>
    <scope>NUCLEOTIDE SEQUENCE [LARGE SCALE GENOMIC DNA]</scope>
</reference>
<name>A0A101EMB9_9EURY</name>
<gene>
    <name evidence="1" type="ORF">XD54_0745</name>
</gene>
<sequence length="35" mass="3840">MVIGDSPGENFTITVKPHGEIVKVWGIGEILVKFE</sequence>
<comment type="caution">
    <text evidence="1">The sequence shown here is derived from an EMBL/GenBank/DDBJ whole genome shotgun (WGS) entry which is preliminary data.</text>
</comment>
<evidence type="ECO:0000313" key="2">
    <source>
        <dbReference type="Proteomes" id="UP000053911"/>
    </source>
</evidence>